<feature type="domain" description="Elongation factor 1 beta central acidic region eukaryote" evidence="2">
    <location>
        <begin position="61"/>
        <end position="88"/>
    </location>
</feature>
<dbReference type="InterPro" id="IPR049720">
    <property type="entry name" value="EF1B_bsu/dsu"/>
</dbReference>
<evidence type="ECO:0000259" key="2">
    <source>
        <dbReference type="SMART" id="SM01182"/>
    </source>
</evidence>
<evidence type="ECO:0000256" key="1">
    <source>
        <dbReference type="SAM" id="MobiDB-lite"/>
    </source>
</evidence>
<keyword evidence="4" id="KW-1185">Reference proteome</keyword>
<dbReference type="GO" id="GO:0003746">
    <property type="term" value="F:translation elongation factor activity"/>
    <property type="evidence" value="ECO:0007669"/>
    <property type="project" value="InterPro"/>
</dbReference>
<dbReference type="PROSITE" id="PS00824">
    <property type="entry name" value="EF1BD_1"/>
    <property type="match status" value="1"/>
</dbReference>
<gene>
    <name evidence="3" type="ORF">WA026_008880</name>
</gene>
<accession>A0AAW1V8Z6</accession>
<dbReference type="AlphaFoldDB" id="A0AAW1V8Z6"/>
<dbReference type="InterPro" id="IPR001326">
    <property type="entry name" value="Transl_elong_EF1B_B/D_CS"/>
</dbReference>
<dbReference type="PANTHER" id="PTHR11595">
    <property type="entry name" value="EF-HAND AND COILED-COIL DOMAIN-CONTAINING FAMILY MEMBER"/>
    <property type="match status" value="1"/>
</dbReference>
<dbReference type="SMART" id="SM01182">
    <property type="entry name" value="EF-1_beta_acid"/>
    <property type="match status" value="1"/>
</dbReference>
<organism evidence="3 4">
    <name type="scientific">Henosepilachna vigintioctopunctata</name>
    <dbReference type="NCBI Taxonomy" id="420089"/>
    <lineage>
        <taxon>Eukaryota</taxon>
        <taxon>Metazoa</taxon>
        <taxon>Ecdysozoa</taxon>
        <taxon>Arthropoda</taxon>
        <taxon>Hexapoda</taxon>
        <taxon>Insecta</taxon>
        <taxon>Pterygota</taxon>
        <taxon>Neoptera</taxon>
        <taxon>Endopterygota</taxon>
        <taxon>Coleoptera</taxon>
        <taxon>Polyphaga</taxon>
        <taxon>Cucujiformia</taxon>
        <taxon>Coccinelloidea</taxon>
        <taxon>Coccinellidae</taxon>
        <taxon>Epilachninae</taxon>
        <taxon>Epilachnini</taxon>
        <taxon>Henosepilachna</taxon>
    </lineage>
</organism>
<name>A0AAW1V8Z6_9CUCU</name>
<dbReference type="PANTHER" id="PTHR11595:SF21">
    <property type="entry name" value="ELONGATION FACTOR 1-BETA"/>
    <property type="match status" value="1"/>
</dbReference>
<dbReference type="InterPro" id="IPR018940">
    <property type="entry name" value="EF-1_beta_acid_region_euk"/>
</dbReference>
<proteinExistence type="predicted"/>
<comment type="caution">
    <text evidence="3">The sequence shown here is derived from an EMBL/GenBank/DDBJ whole genome shotgun (WGS) entry which is preliminary data.</text>
</comment>
<dbReference type="Proteomes" id="UP001431783">
    <property type="component" value="Unassembled WGS sequence"/>
</dbReference>
<feature type="region of interest" description="Disordered" evidence="1">
    <location>
        <begin position="30"/>
        <end position="74"/>
    </location>
</feature>
<dbReference type="Pfam" id="PF10587">
    <property type="entry name" value="EF-1_beta_acid"/>
    <property type="match status" value="1"/>
</dbReference>
<reference evidence="3 4" key="1">
    <citation type="submission" date="2023-03" db="EMBL/GenBank/DDBJ databases">
        <title>Genome insight into feeding habits of ladybird beetles.</title>
        <authorList>
            <person name="Li H.-S."/>
            <person name="Huang Y.-H."/>
            <person name="Pang H."/>
        </authorList>
    </citation>
    <scope>NUCLEOTIDE SEQUENCE [LARGE SCALE GENOMIC DNA]</scope>
    <source>
        <strain evidence="3">SYSU_2023b</strain>
        <tissue evidence="3">Whole body</tissue>
    </source>
</reference>
<sequence>MGGRNHRVNSQQPQDTVLVIGRDDNCNSRMSCGSSATCPMKTAPTTAAPPPKKEEDDDVDLFGSDNEEKSDEAAHIRDVRLKAYADKKSKKPELIAKSSIVVD</sequence>
<evidence type="ECO:0000313" key="4">
    <source>
        <dbReference type="Proteomes" id="UP001431783"/>
    </source>
</evidence>
<dbReference type="GO" id="GO:0005853">
    <property type="term" value="C:eukaryotic translation elongation factor 1 complex"/>
    <property type="evidence" value="ECO:0007669"/>
    <property type="project" value="InterPro"/>
</dbReference>
<evidence type="ECO:0000313" key="3">
    <source>
        <dbReference type="EMBL" id="KAK9890070.1"/>
    </source>
</evidence>
<dbReference type="GO" id="GO:0005085">
    <property type="term" value="F:guanyl-nucleotide exchange factor activity"/>
    <property type="evidence" value="ECO:0007669"/>
    <property type="project" value="TreeGrafter"/>
</dbReference>
<dbReference type="GO" id="GO:0005829">
    <property type="term" value="C:cytosol"/>
    <property type="evidence" value="ECO:0007669"/>
    <property type="project" value="TreeGrafter"/>
</dbReference>
<dbReference type="EMBL" id="JARQZJ010000124">
    <property type="protein sequence ID" value="KAK9890070.1"/>
    <property type="molecule type" value="Genomic_DNA"/>
</dbReference>
<protein>
    <recommendedName>
        <fullName evidence="2">Elongation factor 1 beta central acidic region eukaryote domain-containing protein</fullName>
    </recommendedName>
</protein>